<reference evidence="2" key="1">
    <citation type="submission" date="2021-02" db="EMBL/GenBank/DDBJ databases">
        <authorList>
            <person name="Bekaert M."/>
        </authorList>
    </citation>
    <scope>NUCLEOTIDE SEQUENCE</scope>
    <source>
        <strain evidence="2">IoA-00</strain>
    </source>
</reference>
<name>A0A7R8CJ33_LEPSM</name>
<dbReference type="GO" id="GO:0017053">
    <property type="term" value="C:transcription repressor complex"/>
    <property type="evidence" value="ECO:0007669"/>
    <property type="project" value="InterPro"/>
</dbReference>
<dbReference type="InterPro" id="IPR028226">
    <property type="entry name" value="LIN37"/>
</dbReference>
<feature type="compositionally biased region" description="Polar residues" evidence="1">
    <location>
        <begin position="40"/>
        <end position="67"/>
    </location>
</feature>
<sequence>MVKDEIFTARDRFNGALQFAVDKVEEVKTRSPIKKEATWQLGSNSANSSPVKHARNSPSHRSLTQISARKRKRKDVHMDLGFHHTFVMKLFDRNPLNKRMLPRIRTPTPEPPSSEGDEKSSGSPNTNNNNNNPENEFLSDEGKKPETSNLDEGPSDIKKSKKGKQIYKMPIFEPLEANLYEKEFVSPRIPQPFEMERDESFDVNKFQEEDSPSPAILLGDHMVRWCQVRKRWENVCSKE</sequence>
<organism evidence="2 3">
    <name type="scientific">Lepeophtheirus salmonis</name>
    <name type="common">Salmon louse</name>
    <name type="synonym">Caligus salmonis</name>
    <dbReference type="NCBI Taxonomy" id="72036"/>
    <lineage>
        <taxon>Eukaryota</taxon>
        <taxon>Metazoa</taxon>
        <taxon>Ecdysozoa</taxon>
        <taxon>Arthropoda</taxon>
        <taxon>Crustacea</taxon>
        <taxon>Multicrustacea</taxon>
        <taxon>Hexanauplia</taxon>
        <taxon>Copepoda</taxon>
        <taxon>Siphonostomatoida</taxon>
        <taxon>Caligidae</taxon>
        <taxon>Lepeophtheirus</taxon>
    </lineage>
</organism>
<proteinExistence type="predicted"/>
<protein>
    <submittedName>
        <fullName evidence="2">LIN37</fullName>
    </submittedName>
</protein>
<keyword evidence="3" id="KW-1185">Reference proteome</keyword>
<dbReference type="GO" id="GO:0000122">
    <property type="term" value="P:negative regulation of transcription by RNA polymerase II"/>
    <property type="evidence" value="ECO:0007669"/>
    <property type="project" value="TreeGrafter"/>
</dbReference>
<evidence type="ECO:0000313" key="2">
    <source>
        <dbReference type="EMBL" id="CAF2838027.1"/>
    </source>
</evidence>
<dbReference type="AlphaFoldDB" id="A0A7R8CJ33"/>
<dbReference type="Pfam" id="PF15306">
    <property type="entry name" value="LIN37"/>
    <property type="match status" value="1"/>
</dbReference>
<dbReference type="PANTHER" id="PTHR31336">
    <property type="entry name" value="LIN37 HOMOLOG"/>
    <property type="match status" value="1"/>
</dbReference>
<dbReference type="GO" id="GO:0031523">
    <property type="term" value="C:Myb complex"/>
    <property type="evidence" value="ECO:0007669"/>
    <property type="project" value="TreeGrafter"/>
</dbReference>
<feature type="region of interest" description="Disordered" evidence="1">
    <location>
        <begin position="28"/>
        <end position="72"/>
    </location>
</feature>
<dbReference type="EMBL" id="HG994593">
    <property type="protein sequence ID" value="CAF2838027.1"/>
    <property type="molecule type" value="Genomic_DNA"/>
</dbReference>
<dbReference type="OrthoDB" id="6287771at2759"/>
<accession>A0A7R8CJ33</accession>
<evidence type="ECO:0000256" key="1">
    <source>
        <dbReference type="SAM" id="MobiDB-lite"/>
    </source>
</evidence>
<gene>
    <name evidence="2" type="ORF">LSAA_4732</name>
</gene>
<feature type="compositionally biased region" description="Basic and acidic residues" evidence="1">
    <location>
        <begin position="28"/>
        <end position="37"/>
    </location>
</feature>
<evidence type="ECO:0000313" key="3">
    <source>
        <dbReference type="Proteomes" id="UP000675881"/>
    </source>
</evidence>
<feature type="region of interest" description="Disordered" evidence="1">
    <location>
        <begin position="98"/>
        <end position="164"/>
    </location>
</feature>
<dbReference type="PANTHER" id="PTHR31336:SF3">
    <property type="entry name" value="PROTEIN LIN-37 HOMOLOG"/>
    <property type="match status" value="1"/>
</dbReference>
<dbReference type="Proteomes" id="UP000675881">
    <property type="component" value="Chromosome 14"/>
</dbReference>
<feature type="compositionally biased region" description="Low complexity" evidence="1">
    <location>
        <begin position="124"/>
        <end position="136"/>
    </location>
</feature>